<gene>
    <name evidence="2" type="ORF">TELCIR_04896</name>
</gene>
<name>A0A2G9USD7_TELCI</name>
<reference evidence="2 3" key="1">
    <citation type="submission" date="2015-09" db="EMBL/GenBank/DDBJ databases">
        <title>Draft genome of the parasitic nematode Teladorsagia circumcincta isolate WARC Sus (inbred).</title>
        <authorList>
            <person name="Mitreva M."/>
        </authorList>
    </citation>
    <scope>NUCLEOTIDE SEQUENCE [LARGE SCALE GENOMIC DNA]</scope>
    <source>
        <strain evidence="2 3">S</strain>
    </source>
</reference>
<organism evidence="2 3">
    <name type="scientific">Teladorsagia circumcincta</name>
    <name type="common">Brown stomach worm</name>
    <name type="synonym">Ostertagia circumcincta</name>
    <dbReference type="NCBI Taxonomy" id="45464"/>
    <lineage>
        <taxon>Eukaryota</taxon>
        <taxon>Metazoa</taxon>
        <taxon>Ecdysozoa</taxon>
        <taxon>Nematoda</taxon>
        <taxon>Chromadorea</taxon>
        <taxon>Rhabditida</taxon>
        <taxon>Rhabditina</taxon>
        <taxon>Rhabditomorpha</taxon>
        <taxon>Strongyloidea</taxon>
        <taxon>Trichostrongylidae</taxon>
        <taxon>Teladorsagia</taxon>
    </lineage>
</organism>
<keyword evidence="3" id="KW-1185">Reference proteome</keyword>
<evidence type="ECO:0000313" key="2">
    <source>
        <dbReference type="EMBL" id="PIO73149.1"/>
    </source>
</evidence>
<dbReference type="Proteomes" id="UP000230423">
    <property type="component" value="Unassembled WGS sequence"/>
</dbReference>
<keyword evidence="1" id="KW-0812">Transmembrane</keyword>
<feature type="transmembrane region" description="Helical" evidence="1">
    <location>
        <begin position="28"/>
        <end position="47"/>
    </location>
</feature>
<protein>
    <submittedName>
        <fullName evidence="2">Uncharacterized protein</fullName>
    </submittedName>
</protein>
<keyword evidence="1" id="KW-0472">Membrane</keyword>
<sequence length="112" mass="10397">MTPLATTVTEIDLTERAAAPPSGEMARFTLFAVMAVLLISNTSAIFFGGGAGGGGGGCGCAPPPPPSCGCGGGGAPMLPQLPPISLPSLPTGGGGGGCGCAPPPAPCGCGGK</sequence>
<evidence type="ECO:0000256" key="1">
    <source>
        <dbReference type="SAM" id="Phobius"/>
    </source>
</evidence>
<proteinExistence type="predicted"/>
<dbReference type="EMBL" id="KZ345509">
    <property type="protein sequence ID" value="PIO73149.1"/>
    <property type="molecule type" value="Genomic_DNA"/>
</dbReference>
<keyword evidence="1" id="KW-1133">Transmembrane helix</keyword>
<evidence type="ECO:0000313" key="3">
    <source>
        <dbReference type="Proteomes" id="UP000230423"/>
    </source>
</evidence>
<dbReference type="AlphaFoldDB" id="A0A2G9USD7"/>
<accession>A0A2G9USD7</accession>